<gene>
    <name evidence="2" type="ORF">WJX72_010124</name>
</gene>
<comment type="caution">
    <text evidence="2">The sequence shown here is derived from an EMBL/GenBank/DDBJ whole genome shotgun (WGS) entry which is preliminary data.</text>
</comment>
<reference evidence="2 3" key="1">
    <citation type="journal article" date="2024" name="Nat. Commun.">
        <title>Phylogenomics reveals the evolutionary origins of lichenization in chlorophyte algae.</title>
        <authorList>
            <person name="Puginier C."/>
            <person name="Libourel C."/>
            <person name="Otte J."/>
            <person name="Skaloud P."/>
            <person name="Haon M."/>
            <person name="Grisel S."/>
            <person name="Petersen M."/>
            <person name="Berrin J.G."/>
            <person name="Delaux P.M."/>
            <person name="Dal Grande F."/>
            <person name="Keller J."/>
        </authorList>
    </citation>
    <scope>NUCLEOTIDE SEQUENCE [LARGE SCALE GENOMIC DNA]</scope>
    <source>
        <strain evidence="2 3">SAG 2043</strain>
    </source>
</reference>
<dbReference type="EMBL" id="JALJOR010000003">
    <property type="protein sequence ID" value="KAK9820423.1"/>
    <property type="molecule type" value="Genomic_DNA"/>
</dbReference>
<evidence type="ECO:0000256" key="1">
    <source>
        <dbReference type="SAM" id="MobiDB-lite"/>
    </source>
</evidence>
<protein>
    <submittedName>
        <fullName evidence="2">Uncharacterized protein</fullName>
    </submittedName>
</protein>
<name>A0AAW1QGD9_9CHLO</name>
<keyword evidence="3" id="KW-1185">Reference proteome</keyword>
<dbReference type="Proteomes" id="UP001489004">
    <property type="component" value="Unassembled WGS sequence"/>
</dbReference>
<evidence type="ECO:0000313" key="2">
    <source>
        <dbReference type="EMBL" id="KAK9820423.1"/>
    </source>
</evidence>
<organism evidence="2 3">
    <name type="scientific">[Myrmecia] bisecta</name>
    <dbReference type="NCBI Taxonomy" id="41462"/>
    <lineage>
        <taxon>Eukaryota</taxon>
        <taxon>Viridiplantae</taxon>
        <taxon>Chlorophyta</taxon>
        <taxon>core chlorophytes</taxon>
        <taxon>Trebouxiophyceae</taxon>
        <taxon>Trebouxiales</taxon>
        <taxon>Trebouxiaceae</taxon>
        <taxon>Myrmecia</taxon>
    </lineage>
</organism>
<feature type="region of interest" description="Disordered" evidence="1">
    <location>
        <begin position="49"/>
        <end position="89"/>
    </location>
</feature>
<accession>A0AAW1QGD9</accession>
<proteinExistence type="predicted"/>
<dbReference type="AlphaFoldDB" id="A0AAW1QGD9"/>
<sequence length="134" mass="14616">MSLEDGTPNAWWLTHGFKCEKRDVWVPNCVKDLWDIEVNGWKPGLYKPKWAGSKASTQVSSGTGPAGKTKGPGKESGSSVPAANKKRKYKKSGYAIFAANIRAKVKGIELQAQAPILRRLGIHPIVMNACIAMH</sequence>
<evidence type="ECO:0000313" key="3">
    <source>
        <dbReference type="Proteomes" id="UP001489004"/>
    </source>
</evidence>